<sequence length="313" mass="34646">MTGVVSVKNSVDTGHEDMIHDSQMDYYGQRLATCSSDRTVKIFDVSGQQTVLLATLTGHEGPVWQLSWAHPKFGNILASCSYDRKVIIWKETSGKWSKLHEFCEHKSSVNSIQWAPHELGLVLACGSSDESFSILYRTGDGNWQYSRQEGVHTLGCNSVSWAPSVNPGSLVDGNSRAAPSTCKRLVTGGGDNSVKVWREEGDSWMMEDKLEGHTDWVRDVAWAPSIGLPVSRIASCSQDCTVIMWTKDESSGGKWTSKVLNTFPDVVWHVSWSITGDILAVSGGDHKVTLWKESNEDEWVCVSEMDRGVERVS</sequence>
<evidence type="ECO:0000256" key="2">
    <source>
        <dbReference type="ARBA" id="ARBA00004567"/>
    </source>
</evidence>
<dbReference type="GO" id="GO:0090114">
    <property type="term" value="P:COPII-coated vesicle budding"/>
    <property type="evidence" value="ECO:0007669"/>
    <property type="project" value="TreeGrafter"/>
</dbReference>
<dbReference type="InterPro" id="IPR037363">
    <property type="entry name" value="Sec13/Seh1_fam"/>
</dbReference>
<evidence type="ECO:0000256" key="7">
    <source>
        <dbReference type="ARBA" id="ARBA00022737"/>
    </source>
</evidence>
<dbReference type="SUPFAM" id="SSF50978">
    <property type="entry name" value="WD40 repeat-like"/>
    <property type="match status" value="1"/>
</dbReference>
<dbReference type="SMART" id="SM00320">
    <property type="entry name" value="WD40"/>
    <property type="match status" value="6"/>
</dbReference>
<evidence type="ECO:0000256" key="5">
    <source>
        <dbReference type="ARBA" id="ARBA00022448"/>
    </source>
</evidence>
<gene>
    <name evidence="15" type="primary">100632112</name>
</gene>
<feature type="repeat" description="WD" evidence="14">
    <location>
        <begin position="210"/>
        <end position="245"/>
    </location>
</feature>
<name>A0A1X7VBT3_AMPQE</name>
<dbReference type="GO" id="GO:0005198">
    <property type="term" value="F:structural molecule activity"/>
    <property type="evidence" value="ECO:0007669"/>
    <property type="project" value="InterPro"/>
</dbReference>
<comment type="similarity">
    <text evidence="3">Belongs to the WD repeat SEC13 family.</text>
</comment>
<dbReference type="STRING" id="400682.A0A1X7VBT3"/>
<dbReference type="Proteomes" id="UP000007879">
    <property type="component" value="Unassembled WGS sequence"/>
</dbReference>
<keyword evidence="11" id="KW-0906">Nuclear pore complex</keyword>
<evidence type="ECO:0000256" key="6">
    <source>
        <dbReference type="ARBA" id="ARBA00022574"/>
    </source>
</evidence>
<keyword evidence="12" id="KW-0458">Lysosome</keyword>
<dbReference type="AlphaFoldDB" id="A0A1X7VBT3"/>
<evidence type="ECO:0000256" key="8">
    <source>
        <dbReference type="ARBA" id="ARBA00022816"/>
    </source>
</evidence>
<evidence type="ECO:0000256" key="4">
    <source>
        <dbReference type="ARBA" id="ARBA00019195"/>
    </source>
</evidence>
<evidence type="ECO:0000256" key="1">
    <source>
        <dbReference type="ARBA" id="ARBA00004371"/>
    </source>
</evidence>
<evidence type="ECO:0000256" key="9">
    <source>
        <dbReference type="ARBA" id="ARBA00022927"/>
    </source>
</evidence>
<keyword evidence="9" id="KW-0653">Protein transport</keyword>
<dbReference type="KEGG" id="aqu:100632112"/>
<keyword evidence="16" id="KW-1185">Reference proteome</keyword>
<proteinExistence type="inferred from homology"/>
<reference evidence="15" key="2">
    <citation type="submission" date="2017-05" db="UniProtKB">
        <authorList>
            <consortium name="EnsemblMetazoa"/>
        </authorList>
    </citation>
    <scope>IDENTIFICATION</scope>
</reference>
<keyword evidence="6 14" id="KW-0853">WD repeat</keyword>
<dbReference type="InParanoid" id="A0A1X7VBT3"/>
<keyword evidence="7" id="KW-0677">Repeat</keyword>
<keyword evidence="5" id="KW-0813">Transport</keyword>
<dbReference type="PANTHER" id="PTHR11024">
    <property type="entry name" value="NUCLEAR PORE COMPLEX PROTEIN SEC13 / SEH1 FAMILY MEMBER"/>
    <property type="match status" value="1"/>
</dbReference>
<dbReference type="OMA" id="IWKEEGD"/>
<evidence type="ECO:0000313" key="15">
    <source>
        <dbReference type="EnsemblMetazoa" id="Aqu2.1.37448_001"/>
    </source>
</evidence>
<evidence type="ECO:0000256" key="13">
    <source>
        <dbReference type="ARBA" id="ARBA00023242"/>
    </source>
</evidence>
<dbReference type="PANTHER" id="PTHR11024:SF2">
    <property type="entry name" value="PROTEIN SEC13 HOMOLOG"/>
    <property type="match status" value="1"/>
</dbReference>
<dbReference type="PROSITE" id="PS50082">
    <property type="entry name" value="WD_REPEATS_2"/>
    <property type="match status" value="3"/>
</dbReference>
<dbReference type="GO" id="GO:0031080">
    <property type="term" value="C:nuclear pore outer ring"/>
    <property type="evidence" value="ECO:0007669"/>
    <property type="project" value="TreeGrafter"/>
</dbReference>
<dbReference type="GO" id="GO:0030127">
    <property type="term" value="C:COPII vesicle coat"/>
    <property type="evidence" value="ECO:0007669"/>
    <property type="project" value="TreeGrafter"/>
</dbReference>
<dbReference type="EnsemblMetazoa" id="Aqu2.1.37448_001">
    <property type="protein sequence ID" value="Aqu2.1.37448_001"/>
    <property type="gene ID" value="Aqu2.1.37448"/>
</dbReference>
<feature type="repeat" description="WD" evidence="14">
    <location>
        <begin position="56"/>
        <end position="99"/>
    </location>
</feature>
<dbReference type="Gene3D" id="2.130.10.10">
    <property type="entry name" value="YVTN repeat-like/Quinoprotein amine dehydrogenase"/>
    <property type="match status" value="1"/>
</dbReference>
<reference evidence="16" key="1">
    <citation type="journal article" date="2010" name="Nature">
        <title>The Amphimedon queenslandica genome and the evolution of animal complexity.</title>
        <authorList>
            <person name="Srivastava M."/>
            <person name="Simakov O."/>
            <person name="Chapman J."/>
            <person name="Fahey B."/>
            <person name="Gauthier M.E."/>
            <person name="Mitros T."/>
            <person name="Richards G.S."/>
            <person name="Conaco C."/>
            <person name="Dacre M."/>
            <person name="Hellsten U."/>
            <person name="Larroux C."/>
            <person name="Putnam N.H."/>
            <person name="Stanke M."/>
            <person name="Adamska M."/>
            <person name="Darling A."/>
            <person name="Degnan S.M."/>
            <person name="Oakley T.H."/>
            <person name="Plachetzki D.C."/>
            <person name="Zhai Y."/>
            <person name="Adamski M."/>
            <person name="Calcino A."/>
            <person name="Cummins S.F."/>
            <person name="Goodstein D.M."/>
            <person name="Harris C."/>
            <person name="Jackson D.J."/>
            <person name="Leys S.P."/>
            <person name="Shu S."/>
            <person name="Woodcroft B.J."/>
            <person name="Vervoort M."/>
            <person name="Kosik K.S."/>
            <person name="Manning G."/>
            <person name="Degnan B.M."/>
            <person name="Rokhsar D.S."/>
        </authorList>
    </citation>
    <scope>NUCLEOTIDE SEQUENCE [LARGE SCALE GENOMIC DNA]</scope>
</reference>
<evidence type="ECO:0000256" key="12">
    <source>
        <dbReference type="ARBA" id="ARBA00023228"/>
    </source>
</evidence>
<dbReference type="GO" id="GO:0005764">
    <property type="term" value="C:lysosome"/>
    <property type="evidence" value="ECO:0007669"/>
    <property type="project" value="UniProtKB-SubCell"/>
</dbReference>
<evidence type="ECO:0000256" key="3">
    <source>
        <dbReference type="ARBA" id="ARBA00010102"/>
    </source>
</evidence>
<dbReference type="EnsemblMetazoa" id="XM_003384939.3">
    <property type="protein sequence ID" value="XP_003384987.1"/>
    <property type="gene ID" value="LOC100632112"/>
</dbReference>
<evidence type="ECO:0000256" key="14">
    <source>
        <dbReference type="PROSITE-ProRule" id="PRU00221"/>
    </source>
</evidence>
<dbReference type="OrthoDB" id="364224at2759"/>
<feature type="repeat" description="WD" evidence="14">
    <location>
        <begin position="12"/>
        <end position="53"/>
    </location>
</feature>
<dbReference type="FunFam" id="2.130.10.10:FF:000017">
    <property type="entry name" value="SEC13 homolog (S. cerevisiae)"/>
    <property type="match status" value="1"/>
</dbReference>
<comment type="subcellular location">
    <subcellularLocation>
        <location evidence="1">Lysosome</location>
    </subcellularLocation>
    <subcellularLocation>
        <location evidence="2">Nucleus</location>
        <location evidence="2">Nuclear pore complex</location>
    </subcellularLocation>
</comment>
<evidence type="ECO:0000313" key="16">
    <source>
        <dbReference type="Proteomes" id="UP000007879"/>
    </source>
</evidence>
<protein>
    <recommendedName>
        <fullName evidence="4">Protein SEC13 homolog</fullName>
    </recommendedName>
</protein>
<keyword evidence="13" id="KW-0539">Nucleus</keyword>
<dbReference type="InterPro" id="IPR001680">
    <property type="entry name" value="WD40_rpt"/>
</dbReference>
<dbReference type="eggNOG" id="KOG1332">
    <property type="taxonomic scope" value="Eukaryota"/>
</dbReference>
<dbReference type="GO" id="GO:0051028">
    <property type="term" value="P:mRNA transport"/>
    <property type="evidence" value="ECO:0007669"/>
    <property type="project" value="UniProtKB-KW"/>
</dbReference>
<keyword evidence="8" id="KW-0509">mRNA transport</keyword>
<dbReference type="GO" id="GO:0032527">
    <property type="term" value="P:protein exit from endoplasmic reticulum"/>
    <property type="evidence" value="ECO:0007669"/>
    <property type="project" value="TreeGrafter"/>
</dbReference>
<keyword evidence="10" id="KW-0811">Translocation</keyword>
<dbReference type="GO" id="GO:0006606">
    <property type="term" value="P:protein import into nucleus"/>
    <property type="evidence" value="ECO:0007669"/>
    <property type="project" value="TreeGrafter"/>
</dbReference>
<evidence type="ECO:0000256" key="11">
    <source>
        <dbReference type="ARBA" id="ARBA00023132"/>
    </source>
</evidence>
<organism evidence="15">
    <name type="scientific">Amphimedon queenslandica</name>
    <name type="common">Sponge</name>
    <dbReference type="NCBI Taxonomy" id="400682"/>
    <lineage>
        <taxon>Eukaryota</taxon>
        <taxon>Metazoa</taxon>
        <taxon>Porifera</taxon>
        <taxon>Demospongiae</taxon>
        <taxon>Heteroscleromorpha</taxon>
        <taxon>Haplosclerida</taxon>
        <taxon>Niphatidae</taxon>
        <taxon>Amphimedon</taxon>
    </lineage>
</organism>
<dbReference type="InterPro" id="IPR036322">
    <property type="entry name" value="WD40_repeat_dom_sf"/>
</dbReference>
<dbReference type="Pfam" id="PF00400">
    <property type="entry name" value="WD40"/>
    <property type="match status" value="6"/>
</dbReference>
<accession>A0A1X7VBT3</accession>
<evidence type="ECO:0000256" key="10">
    <source>
        <dbReference type="ARBA" id="ARBA00023010"/>
    </source>
</evidence>
<dbReference type="GO" id="GO:0032008">
    <property type="term" value="P:positive regulation of TOR signaling"/>
    <property type="evidence" value="ECO:0007669"/>
    <property type="project" value="TreeGrafter"/>
</dbReference>
<dbReference type="InterPro" id="IPR015943">
    <property type="entry name" value="WD40/YVTN_repeat-like_dom_sf"/>
</dbReference>